<feature type="non-terminal residue" evidence="1">
    <location>
        <position position="1"/>
    </location>
</feature>
<keyword evidence="2" id="KW-1185">Reference proteome</keyword>
<comment type="caution">
    <text evidence="1">The sequence shown here is derived from an EMBL/GenBank/DDBJ whole genome shotgun (WGS) entry which is preliminary data.</text>
</comment>
<evidence type="ECO:0000313" key="1">
    <source>
        <dbReference type="EMBL" id="RNA04330.1"/>
    </source>
</evidence>
<sequence length="73" mass="8951">YTLNEKDLLIVIRDSIVLNEKKNADEIIEWQFFKNRIYDENALFYVTILSIVKLLRNQNERKFRLLINIFFIK</sequence>
<dbReference type="Proteomes" id="UP000276133">
    <property type="component" value="Unassembled WGS sequence"/>
</dbReference>
<reference evidence="1 2" key="1">
    <citation type="journal article" date="2018" name="Sci. Rep.">
        <title>Genomic signatures of local adaptation to the degree of environmental predictability in rotifers.</title>
        <authorList>
            <person name="Franch-Gras L."/>
            <person name="Hahn C."/>
            <person name="Garcia-Roger E.M."/>
            <person name="Carmona M.J."/>
            <person name="Serra M."/>
            <person name="Gomez A."/>
        </authorList>
    </citation>
    <scope>NUCLEOTIDE SEQUENCE [LARGE SCALE GENOMIC DNA]</scope>
    <source>
        <strain evidence="1">HYR1</strain>
    </source>
</reference>
<dbReference type="EMBL" id="REGN01008154">
    <property type="protein sequence ID" value="RNA04330.1"/>
    <property type="molecule type" value="Genomic_DNA"/>
</dbReference>
<gene>
    <name evidence="1" type="ORF">BpHYR1_005653</name>
</gene>
<name>A0A3M7PZ05_BRAPC</name>
<organism evidence="1 2">
    <name type="scientific">Brachionus plicatilis</name>
    <name type="common">Marine rotifer</name>
    <name type="synonym">Brachionus muelleri</name>
    <dbReference type="NCBI Taxonomy" id="10195"/>
    <lineage>
        <taxon>Eukaryota</taxon>
        <taxon>Metazoa</taxon>
        <taxon>Spiralia</taxon>
        <taxon>Gnathifera</taxon>
        <taxon>Rotifera</taxon>
        <taxon>Eurotatoria</taxon>
        <taxon>Monogononta</taxon>
        <taxon>Pseudotrocha</taxon>
        <taxon>Ploima</taxon>
        <taxon>Brachionidae</taxon>
        <taxon>Brachionus</taxon>
    </lineage>
</organism>
<evidence type="ECO:0000313" key="2">
    <source>
        <dbReference type="Proteomes" id="UP000276133"/>
    </source>
</evidence>
<accession>A0A3M7PZ05</accession>
<protein>
    <submittedName>
        <fullName evidence="1">Uncharacterized protein</fullName>
    </submittedName>
</protein>
<proteinExistence type="predicted"/>
<dbReference type="AlphaFoldDB" id="A0A3M7PZ05"/>